<dbReference type="PROSITE" id="PS00298">
    <property type="entry name" value="HSP90"/>
    <property type="match status" value="1"/>
</dbReference>
<evidence type="ECO:0000256" key="5">
    <source>
        <dbReference type="ARBA" id="ARBA00022840"/>
    </source>
</evidence>
<feature type="binding site" evidence="9">
    <location>
        <position position="171"/>
    </location>
    <ligand>
        <name>ATP</name>
        <dbReference type="ChEBI" id="CHEBI:30616"/>
    </ligand>
</feature>
<reference evidence="12" key="1">
    <citation type="submission" date="2016-07" db="EMBL/GenBank/DDBJ databases">
        <authorList>
            <person name="Florea S."/>
            <person name="Webb J.S."/>
            <person name="Jaromczyk J."/>
            <person name="Schardl C.L."/>
        </authorList>
    </citation>
    <scope>NUCLEOTIDE SEQUENCE [LARGE SCALE GENOMIC DNA]</scope>
    <source>
        <strain evidence="12">MV-1</strain>
    </source>
</reference>
<dbReference type="RefSeq" id="WP_069956406.1">
    <property type="nucleotide sequence ID" value="NZ_MCGG01000002.1"/>
</dbReference>
<dbReference type="InterPro" id="IPR020575">
    <property type="entry name" value="Hsp90_N"/>
</dbReference>
<dbReference type="EMBL" id="MCGG01000002">
    <property type="protein sequence ID" value="OEJ69690.1"/>
    <property type="molecule type" value="Genomic_DNA"/>
</dbReference>
<comment type="subcellular location">
    <subcellularLocation>
        <location evidence="1 8">Cytoplasm</location>
    </subcellularLocation>
</comment>
<dbReference type="Gene3D" id="3.40.50.11260">
    <property type="match status" value="1"/>
</dbReference>
<dbReference type="InterPro" id="IPR019805">
    <property type="entry name" value="Heat_shock_protein_90_CS"/>
</dbReference>
<dbReference type="PIRSF" id="PIRSF002583">
    <property type="entry name" value="Hsp90"/>
    <property type="match status" value="1"/>
</dbReference>
<comment type="subunit">
    <text evidence="8">Homodimer.</text>
</comment>
<proteinExistence type="inferred from homology"/>
<dbReference type="Gene3D" id="3.30.230.80">
    <property type="match status" value="1"/>
</dbReference>
<feature type="region of interest" description="A; substrate-binding" evidence="8">
    <location>
        <begin position="1"/>
        <end position="325"/>
    </location>
</feature>
<comment type="caution">
    <text evidence="11">The sequence shown here is derived from an EMBL/GenBank/DDBJ whole genome shotgun (WGS) entry which is preliminary data.</text>
</comment>
<dbReference type="InterPro" id="IPR001404">
    <property type="entry name" value="Hsp90_fam"/>
</dbReference>
<sequence>MSKETFTFQTEVSRLLDIVAGSLYSNREIFLRELISNASDACDKLRHMALTSPSLIEGDQDFKISLAIDEKAKTITVSDNGIGMNHDDLLATLGTIASSGTGAFIEQLGKDDKKNMGLIGQFGVGFYSAFMVSDKVEVTTRKAGEKESWLWVSDGKGEYTIESAERSERGTQVVLHLKKDAKEFLDASRVTHVVKTYSDHIGFPVTLTDSEGGKTLNEASAIWTRPVKDVTAEQYKEFYHHSAHAFDDPWITMHNRIEGVVSYTNLLFIPSMRPFDLFDPERKGHVKLYVNRVFITEQAEGLLPPYLRFLRGVVDSEDLSLNISREMLQTDPKLAKIRNGLVKKVLAELAKKAEKAPEDYAQFWENFGVVLKEGLVDDFTMRDKLLALARFHSTKAEELTSLSAYVERMKEGQEAIYYITGEDASQIATSPHLEGFKAKGVEVLMLTDPVDEFWMQHITQFEDKPFKSVTRGSADLDGVKSDDSADADADKKAEDAPALDTLIAAFKLELGASVKDIRPSKRLTESPVCLVADEGDIDVNMERLLRRHGQMQGGLPRVLELNPTHAIVKKLAERASSDADDGLLKDAAHLLLDQARIAEGEVPSDPAAFAKRLASVMERAL</sequence>
<feature type="binding site" evidence="9">
    <location>
        <begin position="99"/>
        <end position="100"/>
    </location>
    <ligand>
        <name>ATP</name>
        <dbReference type="ChEBI" id="CHEBI:30616"/>
    </ligand>
</feature>
<dbReference type="InterPro" id="IPR020568">
    <property type="entry name" value="Ribosomal_Su5_D2-typ_SF"/>
</dbReference>
<dbReference type="GO" id="GO:0005524">
    <property type="term" value="F:ATP binding"/>
    <property type="evidence" value="ECO:0007669"/>
    <property type="project" value="UniProtKB-UniRule"/>
</dbReference>
<dbReference type="SUPFAM" id="SSF55874">
    <property type="entry name" value="ATPase domain of HSP90 chaperone/DNA topoisomerase II/histidine kinase"/>
    <property type="match status" value="1"/>
</dbReference>
<dbReference type="GO" id="GO:0016887">
    <property type="term" value="F:ATP hydrolysis activity"/>
    <property type="evidence" value="ECO:0007669"/>
    <property type="project" value="InterPro"/>
</dbReference>
<feature type="domain" description="Histidine kinase/HSP90-like ATPase" evidence="10">
    <location>
        <begin position="26"/>
        <end position="181"/>
    </location>
</feature>
<keyword evidence="3 8" id="KW-0963">Cytoplasm</keyword>
<dbReference type="CDD" id="cd16927">
    <property type="entry name" value="HATPase_Hsp90-like"/>
    <property type="match status" value="1"/>
</dbReference>
<dbReference type="OrthoDB" id="9802640at2"/>
<dbReference type="FunFam" id="3.30.565.10:FF:000009">
    <property type="entry name" value="Molecular chaperone HtpG"/>
    <property type="match status" value="1"/>
</dbReference>
<feature type="binding site" evidence="9">
    <location>
        <position position="84"/>
    </location>
    <ligand>
        <name>ATP</name>
        <dbReference type="ChEBI" id="CHEBI:30616"/>
    </ligand>
</feature>
<evidence type="ECO:0000259" key="10">
    <source>
        <dbReference type="SMART" id="SM00387"/>
    </source>
</evidence>
<dbReference type="PRINTS" id="PR00775">
    <property type="entry name" value="HEATSHOCK90"/>
</dbReference>
<dbReference type="NCBIfam" id="NF003555">
    <property type="entry name" value="PRK05218.1"/>
    <property type="match status" value="1"/>
</dbReference>
<feature type="binding site" evidence="9">
    <location>
        <begin position="121"/>
        <end position="126"/>
    </location>
    <ligand>
        <name>ATP</name>
        <dbReference type="ChEBI" id="CHEBI:30616"/>
    </ligand>
</feature>
<dbReference type="GO" id="GO:0005737">
    <property type="term" value="C:cytoplasm"/>
    <property type="evidence" value="ECO:0007669"/>
    <property type="project" value="UniProtKB-SubCell"/>
</dbReference>
<dbReference type="SUPFAM" id="SSF110942">
    <property type="entry name" value="HSP90 C-terminal domain"/>
    <property type="match status" value="1"/>
</dbReference>
<keyword evidence="7 8" id="KW-0143">Chaperone</keyword>
<dbReference type="PANTHER" id="PTHR11528">
    <property type="entry name" value="HEAT SHOCK PROTEIN 90 FAMILY MEMBER"/>
    <property type="match status" value="1"/>
</dbReference>
<evidence type="ECO:0000313" key="12">
    <source>
        <dbReference type="Proteomes" id="UP000095347"/>
    </source>
</evidence>
<gene>
    <name evidence="8" type="primary">htpG</name>
    <name evidence="11" type="ORF">BEN30_02330</name>
</gene>
<dbReference type="AlphaFoldDB" id="A0A1E5QC84"/>
<evidence type="ECO:0000256" key="8">
    <source>
        <dbReference type="HAMAP-Rule" id="MF_00505"/>
    </source>
</evidence>
<evidence type="ECO:0000256" key="3">
    <source>
        <dbReference type="ARBA" id="ARBA00022490"/>
    </source>
</evidence>
<dbReference type="GO" id="GO:0051082">
    <property type="term" value="F:unfolded protein binding"/>
    <property type="evidence" value="ECO:0007669"/>
    <property type="project" value="UniProtKB-UniRule"/>
</dbReference>
<dbReference type="Gene3D" id="1.20.120.790">
    <property type="entry name" value="Heat shock protein 90, C-terminal domain"/>
    <property type="match status" value="1"/>
</dbReference>
<comment type="caution">
    <text evidence="8">Lacks conserved residue(s) required for the propagation of feature annotation.</text>
</comment>
<dbReference type="GO" id="GO:0140662">
    <property type="term" value="F:ATP-dependent protein folding chaperone"/>
    <property type="evidence" value="ECO:0007669"/>
    <property type="project" value="InterPro"/>
</dbReference>
<dbReference type="InterPro" id="IPR036890">
    <property type="entry name" value="HATPase_C_sf"/>
</dbReference>
<feature type="binding site" evidence="9">
    <location>
        <position position="325"/>
    </location>
    <ligand>
        <name>ATP</name>
        <dbReference type="ChEBI" id="CHEBI:30616"/>
    </ligand>
</feature>
<accession>A0A1E5QC84</accession>
<dbReference type="InterPro" id="IPR037196">
    <property type="entry name" value="HSP90_C"/>
</dbReference>
<feature type="region of interest" description="C" evidence="8">
    <location>
        <begin position="544"/>
        <end position="621"/>
    </location>
</feature>
<evidence type="ECO:0000256" key="4">
    <source>
        <dbReference type="ARBA" id="ARBA00022741"/>
    </source>
</evidence>
<dbReference type="STRING" id="28181.BEN30_02330"/>
<comment type="function">
    <text evidence="8">Molecular chaperone. Has ATPase activity.</text>
</comment>
<keyword evidence="4 8" id="KW-0547">Nucleotide-binding</keyword>
<evidence type="ECO:0000256" key="6">
    <source>
        <dbReference type="ARBA" id="ARBA00023016"/>
    </source>
</evidence>
<feature type="binding site" evidence="9">
    <location>
        <position position="33"/>
    </location>
    <ligand>
        <name>ATP</name>
        <dbReference type="ChEBI" id="CHEBI:30616"/>
    </ligand>
</feature>
<dbReference type="Pfam" id="PF13589">
    <property type="entry name" value="HATPase_c_3"/>
    <property type="match status" value="1"/>
</dbReference>
<protein>
    <recommendedName>
        <fullName evidence="8">Chaperone protein HtpG</fullName>
    </recommendedName>
    <alternativeName>
        <fullName evidence="8">Heat shock protein HtpG</fullName>
    </alternativeName>
    <alternativeName>
        <fullName evidence="8">High temperature protein G</fullName>
    </alternativeName>
</protein>
<evidence type="ECO:0000256" key="9">
    <source>
        <dbReference type="PIRSR" id="PIRSR002583-1"/>
    </source>
</evidence>
<dbReference type="Pfam" id="PF00183">
    <property type="entry name" value="HSP90"/>
    <property type="match status" value="1"/>
</dbReference>
<dbReference type="InterPro" id="IPR003594">
    <property type="entry name" value="HATPase_dom"/>
</dbReference>
<evidence type="ECO:0000313" key="11">
    <source>
        <dbReference type="EMBL" id="OEJ69690.1"/>
    </source>
</evidence>
<evidence type="ECO:0000256" key="2">
    <source>
        <dbReference type="ARBA" id="ARBA00008239"/>
    </source>
</evidence>
<organism evidence="11 12">
    <name type="scientific">Magnetovibrio blakemorei</name>
    <dbReference type="NCBI Taxonomy" id="28181"/>
    <lineage>
        <taxon>Bacteria</taxon>
        <taxon>Pseudomonadati</taxon>
        <taxon>Pseudomonadota</taxon>
        <taxon>Alphaproteobacteria</taxon>
        <taxon>Rhodospirillales</taxon>
        <taxon>Magnetovibrionaceae</taxon>
        <taxon>Magnetovibrio</taxon>
    </lineage>
</organism>
<dbReference type="SUPFAM" id="SSF54211">
    <property type="entry name" value="Ribosomal protein S5 domain 2-like"/>
    <property type="match status" value="1"/>
</dbReference>
<dbReference type="Proteomes" id="UP000095347">
    <property type="component" value="Unassembled WGS sequence"/>
</dbReference>
<keyword evidence="5 8" id="KW-0067">ATP-binding</keyword>
<dbReference type="HAMAP" id="MF_00505">
    <property type="entry name" value="HSP90"/>
    <property type="match status" value="1"/>
</dbReference>
<comment type="similarity">
    <text evidence="2 8">Belongs to the heat shock protein 90 family.</text>
</comment>
<feature type="binding site" evidence="9">
    <location>
        <position position="37"/>
    </location>
    <ligand>
        <name>ATP</name>
        <dbReference type="ChEBI" id="CHEBI:30616"/>
    </ligand>
</feature>
<dbReference type="SMART" id="SM00387">
    <property type="entry name" value="HATPase_c"/>
    <property type="match status" value="1"/>
</dbReference>
<name>A0A1E5QC84_9PROT</name>
<evidence type="ECO:0000256" key="1">
    <source>
        <dbReference type="ARBA" id="ARBA00004496"/>
    </source>
</evidence>
<keyword evidence="6 8" id="KW-0346">Stress response</keyword>
<evidence type="ECO:0000256" key="7">
    <source>
        <dbReference type="ARBA" id="ARBA00023186"/>
    </source>
</evidence>
<keyword evidence="12" id="KW-1185">Reference proteome</keyword>
<dbReference type="Gene3D" id="3.30.565.10">
    <property type="entry name" value="Histidine kinase-like ATPase, C-terminal domain"/>
    <property type="match status" value="1"/>
</dbReference>
<feature type="binding site" evidence="9">
    <location>
        <position position="79"/>
    </location>
    <ligand>
        <name>ATP</name>
        <dbReference type="ChEBI" id="CHEBI:30616"/>
    </ligand>
</feature>